<dbReference type="EMBL" id="MU853232">
    <property type="protein sequence ID" value="KAK4121828.1"/>
    <property type="molecule type" value="Genomic_DNA"/>
</dbReference>
<name>A0AAN6TW34_9PEZI</name>
<evidence type="ECO:0000259" key="8">
    <source>
        <dbReference type="PROSITE" id="PS50048"/>
    </source>
</evidence>
<feature type="compositionally biased region" description="Acidic residues" evidence="7">
    <location>
        <begin position="613"/>
        <end position="629"/>
    </location>
</feature>
<feature type="region of interest" description="Disordered" evidence="7">
    <location>
        <begin position="597"/>
        <end position="629"/>
    </location>
</feature>
<dbReference type="SUPFAM" id="SSF57701">
    <property type="entry name" value="Zn2/Cys6 DNA-binding domain"/>
    <property type="match status" value="1"/>
</dbReference>
<dbReference type="CDD" id="cd00067">
    <property type="entry name" value="GAL4"/>
    <property type="match status" value="1"/>
</dbReference>
<dbReference type="GO" id="GO:0000981">
    <property type="term" value="F:DNA-binding transcription factor activity, RNA polymerase II-specific"/>
    <property type="evidence" value="ECO:0007669"/>
    <property type="project" value="InterPro"/>
</dbReference>
<sequence>MGLTHLFKEEGTKAEGDTLLHQEGLTCTYKRPYRKGLATTPPPPPEGDDWSARNWPKPFNEKGQEHRDKGWIDRACDRCRHHKISCEGKLPCLYCFQDRVECTFKREPRVLHDRSEDLPPQQLIDNAKRSISAAQAFARTNQASSAPASPGRLVLYSGDQPFHSSAPNVFPSEVEMWRLMQDKFATGWTETFHFLHRPTAWGWLLAVFRNWNDGNPLETGIGHAKAIIPIMTMALSTMFNYRPWRQTRKDASWNWLWTIGTGDDLFTATIRLTDQELGPPTLHSVQARLLQVFYLLCTCRLSQAWYISGNAVNMLTAFGLHRRRGRNGGLGREIVTHPDYASIQCERRTFRSAYVIDKQLAMLLGRPAYFNLDTVDQELPDCVNDEDMGPHGPFRPHKGDCYLEVLVEQAKLWKIVQKIQRQVYTLDDTPEDERLGCALRLGKALEDWKAQLPFLMDRIKPSLRGLTYRRQQQLLHLAYWRAQILVYRPFLTAPYPADRGEKPTADFAIRTWIEAVRATLAMTVNLAREQVKRDKSHFHTLVYAHHLMFFAGGCPNHRDGSDAQLSELAQKAIGAFRESTSVYSPARTWAVILDEMREEASRQGPTPDREQDAEGESEGPQDDPDSADEQVLEDALRAHWEADITRQALVDQSRNSDTPVEPATPIVARLWDRWKSTDWLDFDSAAFGPISAFEKGKVPIAPLNP</sequence>
<keyword evidence="10" id="KW-1185">Reference proteome</keyword>
<dbReference type="Proteomes" id="UP001302602">
    <property type="component" value="Unassembled WGS sequence"/>
</dbReference>
<reference evidence="9" key="2">
    <citation type="submission" date="2023-05" db="EMBL/GenBank/DDBJ databases">
        <authorList>
            <consortium name="Lawrence Berkeley National Laboratory"/>
            <person name="Steindorff A."/>
            <person name="Hensen N."/>
            <person name="Bonometti L."/>
            <person name="Westerberg I."/>
            <person name="Brannstrom I.O."/>
            <person name="Guillou S."/>
            <person name="Cros-Aarteil S."/>
            <person name="Calhoun S."/>
            <person name="Haridas S."/>
            <person name="Kuo A."/>
            <person name="Mondo S."/>
            <person name="Pangilinan J."/>
            <person name="Riley R."/>
            <person name="Labutti K."/>
            <person name="Andreopoulos B."/>
            <person name="Lipzen A."/>
            <person name="Chen C."/>
            <person name="Yanf M."/>
            <person name="Daum C."/>
            <person name="Ng V."/>
            <person name="Clum A."/>
            <person name="Ohm R."/>
            <person name="Martin F."/>
            <person name="Silar P."/>
            <person name="Natvig D."/>
            <person name="Lalanne C."/>
            <person name="Gautier V."/>
            <person name="Ament-Velasquez S.L."/>
            <person name="Kruys A."/>
            <person name="Hutchinson M.I."/>
            <person name="Powell A.J."/>
            <person name="Barry K."/>
            <person name="Miller A.N."/>
            <person name="Grigoriev I.V."/>
            <person name="Debuchy R."/>
            <person name="Gladieux P."/>
            <person name="Thoren M.H."/>
            <person name="Johannesson H."/>
        </authorList>
    </citation>
    <scope>NUCLEOTIDE SEQUENCE</scope>
    <source>
        <strain evidence="9">CBS 731.68</strain>
    </source>
</reference>
<dbReference type="PANTHER" id="PTHR47540:SF2">
    <property type="entry name" value="ZN(II)2CYS6 TRANSCRIPTION FACTOR (EUROFUNG)"/>
    <property type="match status" value="1"/>
</dbReference>
<evidence type="ECO:0000256" key="2">
    <source>
        <dbReference type="ARBA" id="ARBA00022723"/>
    </source>
</evidence>
<dbReference type="Gene3D" id="4.10.240.10">
    <property type="entry name" value="Zn(2)-C6 fungal-type DNA-binding domain"/>
    <property type="match status" value="1"/>
</dbReference>
<comment type="subcellular location">
    <subcellularLocation>
        <location evidence="1">Nucleus</location>
    </subcellularLocation>
</comment>
<dbReference type="GO" id="GO:0008270">
    <property type="term" value="F:zinc ion binding"/>
    <property type="evidence" value="ECO:0007669"/>
    <property type="project" value="InterPro"/>
</dbReference>
<dbReference type="InterPro" id="IPR007219">
    <property type="entry name" value="XnlR_reg_dom"/>
</dbReference>
<organism evidence="9 10">
    <name type="scientific">Parathielavia appendiculata</name>
    <dbReference type="NCBI Taxonomy" id="2587402"/>
    <lineage>
        <taxon>Eukaryota</taxon>
        <taxon>Fungi</taxon>
        <taxon>Dikarya</taxon>
        <taxon>Ascomycota</taxon>
        <taxon>Pezizomycotina</taxon>
        <taxon>Sordariomycetes</taxon>
        <taxon>Sordariomycetidae</taxon>
        <taxon>Sordariales</taxon>
        <taxon>Chaetomiaceae</taxon>
        <taxon>Parathielavia</taxon>
    </lineage>
</organism>
<dbReference type="GeneID" id="87831575"/>
<comment type="caution">
    <text evidence="9">The sequence shown here is derived from an EMBL/GenBank/DDBJ whole genome shotgun (WGS) entry which is preliminary data.</text>
</comment>
<feature type="region of interest" description="Disordered" evidence="7">
    <location>
        <begin position="33"/>
        <end position="54"/>
    </location>
</feature>
<evidence type="ECO:0000256" key="1">
    <source>
        <dbReference type="ARBA" id="ARBA00004123"/>
    </source>
</evidence>
<dbReference type="PROSITE" id="PS50048">
    <property type="entry name" value="ZN2_CY6_FUNGAL_2"/>
    <property type="match status" value="1"/>
</dbReference>
<dbReference type="RefSeq" id="XP_062645599.1">
    <property type="nucleotide sequence ID" value="XM_062794806.1"/>
</dbReference>
<keyword evidence="2" id="KW-0479">Metal-binding</keyword>
<evidence type="ECO:0000256" key="5">
    <source>
        <dbReference type="ARBA" id="ARBA00023163"/>
    </source>
</evidence>
<keyword evidence="3" id="KW-0805">Transcription regulation</keyword>
<dbReference type="PANTHER" id="PTHR47540">
    <property type="entry name" value="THIAMINE REPRESSIBLE GENES REGULATORY PROTEIN THI5"/>
    <property type="match status" value="1"/>
</dbReference>
<keyword evidence="6" id="KW-0539">Nucleus</keyword>
<dbReference type="GO" id="GO:0005634">
    <property type="term" value="C:nucleus"/>
    <property type="evidence" value="ECO:0007669"/>
    <property type="project" value="UniProtKB-SubCell"/>
</dbReference>
<dbReference type="Pfam" id="PF00172">
    <property type="entry name" value="Zn_clus"/>
    <property type="match status" value="1"/>
</dbReference>
<evidence type="ECO:0000256" key="3">
    <source>
        <dbReference type="ARBA" id="ARBA00023015"/>
    </source>
</evidence>
<dbReference type="GO" id="GO:0043565">
    <property type="term" value="F:sequence-specific DNA binding"/>
    <property type="evidence" value="ECO:0007669"/>
    <property type="project" value="TreeGrafter"/>
</dbReference>
<dbReference type="SMART" id="SM00906">
    <property type="entry name" value="Fungal_trans"/>
    <property type="match status" value="1"/>
</dbReference>
<evidence type="ECO:0000313" key="9">
    <source>
        <dbReference type="EMBL" id="KAK4121828.1"/>
    </source>
</evidence>
<feature type="domain" description="Zn(2)-C6 fungal-type" evidence="8">
    <location>
        <begin position="75"/>
        <end position="104"/>
    </location>
</feature>
<dbReference type="InterPro" id="IPR051711">
    <property type="entry name" value="Stress_Response_Reg"/>
</dbReference>
<dbReference type="GO" id="GO:0006351">
    <property type="term" value="P:DNA-templated transcription"/>
    <property type="evidence" value="ECO:0007669"/>
    <property type="project" value="InterPro"/>
</dbReference>
<feature type="compositionally biased region" description="Basic and acidic residues" evidence="7">
    <location>
        <begin position="597"/>
        <end position="612"/>
    </location>
</feature>
<gene>
    <name evidence="9" type="ORF">N657DRAFT_657370</name>
</gene>
<evidence type="ECO:0000256" key="6">
    <source>
        <dbReference type="ARBA" id="ARBA00023242"/>
    </source>
</evidence>
<keyword evidence="4" id="KW-0238">DNA-binding</keyword>
<evidence type="ECO:0000256" key="4">
    <source>
        <dbReference type="ARBA" id="ARBA00023125"/>
    </source>
</evidence>
<dbReference type="AlphaFoldDB" id="A0AAN6TW34"/>
<dbReference type="CDD" id="cd12148">
    <property type="entry name" value="fungal_TF_MHR"/>
    <property type="match status" value="1"/>
</dbReference>
<accession>A0AAN6TW34</accession>
<reference evidence="9" key="1">
    <citation type="journal article" date="2023" name="Mol. Phylogenet. Evol.">
        <title>Genome-scale phylogeny and comparative genomics of the fungal order Sordariales.</title>
        <authorList>
            <person name="Hensen N."/>
            <person name="Bonometti L."/>
            <person name="Westerberg I."/>
            <person name="Brannstrom I.O."/>
            <person name="Guillou S."/>
            <person name="Cros-Aarteil S."/>
            <person name="Calhoun S."/>
            <person name="Haridas S."/>
            <person name="Kuo A."/>
            <person name="Mondo S."/>
            <person name="Pangilinan J."/>
            <person name="Riley R."/>
            <person name="LaButti K."/>
            <person name="Andreopoulos B."/>
            <person name="Lipzen A."/>
            <person name="Chen C."/>
            <person name="Yan M."/>
            <person name="Daum C."/>
            <person name="Ng V."/>
            <person name="Clum A."/>
            <person name="Steindorff A."/>
            <person name="Ohm R.A."/>
            <person name="Martin F."/>
            <person name="Silar P."/>
            <person name="Natvig D.O."/>
            <person name="Lalanne C."/>
            <person name="Gautier V."/>
            <person name="Ament-Velasquez S.L."/>
            <person name="Kruys A."/>
            <person name="Hutchinson M.I."/>
            <person name="Powell A.J."/>
            <person name="Barry K."/>
            <person name="Miller A.N."/>
            <person name="Grigoriev I.V."/>
            <person name="Debuchy R."/>
            <person name="Gladieux P."/>
            <person name="Hiltunen Thoren M."/>
            <person name="Johannesson H."/>
        </authorList>
    </citation>
    <scope>NUCLEOTIDE SEQUENCE</scope>
    <source>
        <strain evidence="9">CBS 731.68</strain>
    </source>
</reference>
<dbReference type="PROSITE" id="PS00463">
    <property type="entry name" value="ZN2_CY6_FUNGAL_1"/>
    <property type="match status" value="1"/>
</dbReference>
<dbReference type="InterPro" id="IPR036864">
    <property type="entry name" value="Zn2-C6_fun-type_DNA-bd_sf"/>
</dbReference>
<keyword evidence="5" id="KW-0804">Transcription</keyword>
<evidence type="ECO:0000256" key="7">
    <source>
        <dbReference type="SAM" id="MobiDB-lite"/>
    </source>
</evidence>
<dbReference type="Pfam" id="PF04082">
    <property type="entry name" value="Fungal_trans"/>
    <property type="match status" value="1"/>
</dbReference>
<dbReference type="GO" id="GO:0045944">
    <property type="term" value="P:positive regulation of transcription by RNA polymerase II"/>
    <property type="evidence" value="ECO:0007669"/>
    <property type="project" value="TreeGrafter"/>
</dbReference>
<evidence type="ECO:0000313" key="10">
    <source>
        <dbReference type="Proteomes" id="UP001302602"/>
    </source>
</evidence>
<proteinExistence type="predicted"/>
<dbReference type="InterPro" id="IPR001138">
    <property type="entry name" value="Zn2Cys6_DnaBD"/>
</dbReference>
<protein>
    <recommendedName>
        <fullName evidence="8">Zn(2)-C6 fungal-type domain-containing protein</fullName>
    </recommendedName>
</protein>